<dbReference type="Proteomes" id="UP000033934">
    <property type="component" value="Unassembled WGS sequence"/>
</dbReference>
<proteinExistence type="inferred from homology"/>
<keyword evidence="5 6" id="KW-0472">Membrane</keyword>
<dbReference type="InterPro" id="IPR023353">
    <property type="entry name" value="LemA-like_dom_sf"/>
</dbReference>
<sequence>MPITLIVIIVLVILIVIYIVGIFNSLITLKNRSDEAWSDIDVQLKRRYSLIPNLVETVKGYAKHETKVFTDVTEARASAISAKGIKGQQEAENMLTGALKSVFAVAESYPELEASENFGKLQDELSDTENKIEAARRFYNANVRDLNIKIEMFPSSIVANMFKIIKKELFELENVTERETPKVKFDEK</sequence>
<dbReference type="PANTHER" id="PTHR34478">
    <property type="entry name" value="PROTEIN LEMA"/>
    <property type="match status" value="1"/>
</dbReference>
<dbReference type="PANTHER" id="PTHR34478:SF1">
    <property type="entry name" value="PROTEIN LEMA"/>
    <property type="match status" value="1"/>
</dbReference>
<keyword evidence="3 6" id="KW-0812">Transmembrane</keyword>
<feature type="transmembrane region" description="Helical" evidence="6">
    <location>
        <begin position="6"/>
        <end position="27"/>
    </location>
</feature>
<evidence type="ECO:0000256" key="6">
    <source>
        <dbReference type="SAM" id="Phobius"/>
    </source>
</evidence>
<dbReference type="GO" id="GO:0016020">
    <property type="term" value="C:membrane"/>
    <property type="evidence" value="ECO:0007669"/>
    <property type="project" value="UniProtKB-SubCell"/>
</dbReference>
<keyword evidence="4 6" id="KW-1133">Transmembrane helix</keyword>
<dbReference type="SUPFAM" id="SSF140478">
    <property type="entry name" value="LemA-like"/>
    <property type="match status" value="1"/>
</dbReference>
<reference evidence="7 8" key="1">
    <citation type="journal article" date="2015" name="Nature">
        <title>rRNA introns, odd ribosomes, and small enigmatic genomes across a large radiation of phyla.</title>
        <authorList>
            <person name="Brown C.T."/>
            <person name="Hug L.A."/>
            <person name="Thomas B.C."/>
            <person name="Sharon I."/>
            <person name="Castelle C.J."/>
            <person name="Singh A."/>
            <person name="Wilkins M.J."/>
            <person name="Williams K.H."/>
            <person name="Banfield J.F."/>
        </authorList>
    </citation>
    <scope>NUCLEOTIDE SEQUENCE [LARGE SCALE GENOMIC DNA]</scope>
</reference>
<dbReference type="EMBL" id="LBVO01000015">
    <property type="protein sequence ID" value="KKQ89998.1"/>
    <property type="molecule type" value="Genomic_DNA"/>
</dbReference>
<dbReference type="InterPro" id="IPR007156">
    <property type="entry name" value="MamQ_LemA"/>
</dbReference>
<dbReference type="Pfam" id="PF04011">
    <property type="entry name" value="LemA"/>
    <property type="match status" value="1"/>
</dbReference>
<evidence type="ECO:0000256" key="2">
    <source>
        <dbReference type="ARBA" id="ARBA00008854"/>
    </source>
</evidence>
<gene>
    <name evidence="7" type="ORF">UT11_C0015G0005</name>
</gene>
<dbReference type="PATRIC" id="fig|1618334.3.peg.268"/>
<evidence type="ECO:0000256" key="4">
    <source>
        <dbReference type="ARBA" id="ARBA00022989"/>
    </source>
</evidence>
<comment type="similarity">
    <text evidence="2">Belongs to the LemA family.</text>
</comment>
<evidence type="ECO:0000256" key="5">
    <source>
        <dbReference type="ARBA" id="ARBA00023136"/>
    </source>
</evidence>
<evidence type="ECO:0000256" key="3">
    <source>
        <dbReference type="ARBA" id="ARBA00022692"/>
    </source>
</evidence>
<organism evidence="7 8">
    <name type="scientific">Berkelbacteria bacterium GW2011_GWA2_38_9</name>
    <dbReference type="NCBI Taxonomy" id="1618334"/>
    <lineage>
        <taxon>Bacteria</taxon>
        <taxon>Candidatus Berkelbacteria</taxon>
    </lineage>
</organism>
<comment type="caution">
    <text evidence="7">The sequence shown here is derived from an EMBL/GenBank/DDBJ whole genome shotgun (WGS) entry which is preliminary data.</text>
</comment>
<dbReference type="AlphaFoldDB" id="A0A0G0LDL7"/>
<evidence type="ECO:0000313" key="7">
    <source>
        <dbReference type="EMBL" id="KKQ89998.1"/>
    </source>
</evidence>
<evidence type="ECO:0000313" key="8">
    <source>
        <dbReference type="Proteomes" id="UP000033934"/>
    </source>
</evidence>
<dbReference type="Gene3D" id="1.20.1440.20">
    <property type="entry name" value="LemA-like domain"/>
    <property type="match status" value="1"/>
</dbReference>
<comment type="subcellular location">
    <subcellularLocation>
        <location evidence="1">Membrane</location>
        <topology evidence="1">Single-pass membrane protein</topology>
    </subcellularLocation>
</comment>
<evidence type="ECO:0000256" key="1">
    <source>
        <dbReference type="ARBA" id="ARBA00004167"/>
    </source>
</evidence>
<protein>
    <submittedName>
        <fullName evidence="7">LemA-like protein</fullName>
    </submittedName>
</protein>
<name>A0A0G0LDL7_9BACT</name>
<accession>A0A0G0LDL7</accession>